<dbReference type="Pfam" id="PF01584">
    <property type="entry name" value="CheW"/>
    <property type="match status" value="1"/>
</dbReference>
<dbReference type="RefSeq" id="WP_264892455.1">
    <property type="nucleotide sequence ID" value="NZ_CP110257.1"/>
</dbReference>
<dbReference type="InterPro" id="IPR004358">
    <property type="entry name" value="Sig_transdc_His_kin-like_C"/>
</dbReference>
<gene>
    <name evidence="15" type="ORF">OMP39_14245</name>
</gene>
<evidence type="ECO:0000256" key="9">
    <source>
        <dbReference type="SAM" id="Coils"/>
    </source>
</evidence>
<evidence type="ECO:0000256" key="6">
    <source>
        <dbReference type="ARBA" id="ARBA00023012"/>
    </source>
</evidence>
<evidence type="ECO:0000259" key="11">
    <source>
        <dbReference type="PROSITE" id="PS50109"/>
    </source>
</evidence>
<evidence type="ECO:0000256" key="8">
    <source>
        <dbReference type="PROSITE-ProRule" id="PRU00169"/>
    </source>
</evidence>
<dbReference type="PANTHER" id="PTHR43395">
    <property type="entry name" value="SENSOR HISTIDINE KINASE CHEA"/>
    <property type="match status" value="1"/>
</dbReference>
<dbReference type="InterPro" id="IPR005467">
    <property type="entry name" value="His_kinase_dom"/>
</dbReference>
<dbReference type="EC" id="2.7.13.3" evidence="2"/>
<protein>
    <recommendedName>
        <fullName evidence="2">histidine kinase</fullName>
        <ecNumber evidence="2">2.7.13.3</ecNumber>
    </recommendedName>
</protein>
<dbReference type="InterPro" id="IPR036890">
    <property type="entry name" value="HATPase_C_sf"/>
</dbReference>
<dbReference type="InterPro" id="IPR003594">
    <property type="entry name" value="HATPase_dom"/>
</dbReference>
<dbReference type="Pfam" id="PF01627">
    <property type="entry name" value="Hpt"/>
    <property type="match status" value="1"/>
</dbReference>
<dbReference type="PROSITE" id="PS50109">
    <property type="entry name" value="HIS_KIN"/>
    <property type="match status" value="1"/>
</dbReference>
<comment type="catalytic activity">
    <reaction evidence="1">
        <text>ATP + protein L-histidine = ADP + protein N-phospho-L-histidine.</text>
        <dbReference type="EC" id="2.7.13.3"/>
    </reaction>
</comment>
<dbReference type="SMART" id="SM00387">
    <property type="entry name" value="HATPase_c"/>
    <property type="match status" value="1"/>
</dbReference>
<keyword evidence="9" id="KW-0175">Coiled coil</keyword>
<proteinExistence type="predicted"/>
<dbReference type="InterPro" id="IPR001789">
    <property type="entry name" value="Sig_transdc_resp-reg_receiver"/>
</dbReference>
<feature type="domain" description="Response regulatory" evidence="12">
    <location>
        <begin position="822"/>
        <end position="938"/>
    </location>
</feature>
<feature type="domain" description="CheW-like" evidence="13">
    <location>
        <begin position="668"/>
        <end position="802"/>
    </location>
</feature>
<feature type="coiled-coil region" evidence="9">
    <location>
        <begin position="368"/>
        <end position="402"/>
    </location>
</feature>
<dbReference type="PRINTS" id="PR00344">
    <property type="entry name" value="BCTRLSENSOR"/>
</dbReference>
<dbReference type="Gene3D" id="3.40.50.2300">
    <property type="match status" value="1"/>
</dbReference>
<dbReference type="Gene3D" id="1.20.120.160">
    <property type="entry name" value="HPT domain"/>
    <property type="match status" value="1"/>
</dbReference>
<evidence type="ECO:0000256" key="1">
    <source>
        <dbReference type="ARBA" id="ARBA00000085"/>
    </source>
</evidence>
<dbReference type="Proteomes" id="UP001163266">
    <property type="component" value="Chromosome"/>
</dbReference>
<dbReference type="EMBL" id="CP110257">
    <property type="protein sequence ID" value="UZD54803.1"/>
    <property type="molecule type" value="Genomic_DNA"/>
</dbReference>
<evidence type="ECO:0000256" key="4">
    <source>
        <dbReference type="ARBA" id="ARBA00022679"/>
    </source>
</evidence>
<evidence type="ECO:0000259" key="13">
    <source>
        <dbReference type="PROSITE" id="PS50851"/>
    </source>
</evidence>
<feature type="region of interest" description="Disordered" evidence="10">
    <location>
        <begin position="314"/>
        <end position="343"/>
    </location>
</feature>
<keyword evidence="4" id="KW-0808">Transferase</keyword>
<evidence type="ECO:0000259" key="12">
    <source>
        <dbReference type="PROSITE" id="PS50110"/>
    </source>
</evidence>
<dbReference type="InterPro" id="IPR011006">
    <property type="entry name" value="CheY-like_superfamily"/>
</dbReference>
<dbReference type="Pfam" id="PF00072">
    <property type="entry name" value="Response_reg"/>
    <property type="match status" value="1"/>
</dbReference>
<keyword evidence="5" id="KW-0418">Kinase</keyword>
<dbReference type="SUPFAM" id="SSF52172">
    <property type="entry name" value="CheY-like"/>
    <property type="match status" value="1"/>
</dbReference>
<dbReference type="InterPro" id="IPR051315">
    <property type="entry name" value="Bact_Chemotaxis_CheA"/>
</dbReference>
<evidence type="ECO:0000256" key="5">
    <source>
        <dbReference type="ARBA" id="ARBA00022777"/>
    </source>
</evidence>
<evidence type="ECO:0000313" key="16">
    <source>
        <dbReference type="Proteomes" id="UP001163266"/>
    </source>
</evidence>
<dbReference type="InterPro" id="IPR002545">
    <property type="entry name" value="CheW-lke_dom"/>
</dbReference>
<dbReference type="InterPro" id="IPR036061">
    <property type="entry name" value="CheW-like_dom_sf"/>
</dbReference>
<dbReference type="SUPFAM" id="SSF47226">
    <property type="entry name" value="Histidine-containing phosphotransfer domain, HPT domain"/>
    <property type="match status" value="1"/>
</dbReference>
<keyword evidence="3 8" id="KW-0597">Phosphoprotein</keyword>
<dbReference type="SUPFAM" id="SSF50341">
    <property type="entry name" value="CheW-like"/>
    <property type="match status" value="1"/>
</dbReference>
<name>A0ABY6MS11_9BURK</name>
<dbReference type="SMART" id="SM00448">
    <property type="entry name" value="REC"/>
    <property type="match status" value="1"/>
</dbReference>
<dbReference type="PANTHER" id="PTHR43395:SF8">
    <property type="entry name" value="HISTIDINE KINASE"/>
    <property type="match status" value="1"/>
</dbReference>
<evidence type="ECO:0000256" key="7">
    <source>
        <dbReference type="PROSITE-ProRule" id="PRU00110"/>
    </source>
</evidence>
<dbReference type="InterPro" id="IPR008207">
    <property type="entry name" value="Sig_transdc_His_kin_Hpt_dom"/>
</dbReference>
<feature type="modified residue" description="4-aspartylphosphate" evidence="8">
    <location>
        <position position="871"/>
    </location>
</feature>
<dbReference type="SMART" id="SM00260">
    <property type="entry name" value="CheW"/>
    <property type="match status" value="1"/>
</dbReference>
<dbReference type="PROSITE" id="PS50110">
    <property type="entry name" value="RESPONSE_REGULATORY"/>
    <property type="match status" value="1"/>
</dbReference>
<dbReference type="PROSITE" id="PS50851">
    <property type="entry name" value="CHEW"/>
    <property type="match status" value="1"/>
</dbReference>
<evidence type="ECO:0000256" key="10">
    <source>
        <dbReference type="SAM" id="MobiDB-lite"/>
    </source>
</evidence>
<feature type="domain" description="Histidine kinase" evidence="11">
    <location>
        <begin position="422"/>
        <end position="666"/>
    </location>
</feature>
<keyword evidence="6" id="KW-0902">Two-component regulatory system</keyword>
<evidence type="ECO:0000259" key="14">
    <source>
        <dbReference type="PROSITE" id="PS50894"/>
    </source>
</evidence>
<evidence type="ECO:0000313" key="15">
    <source>
        <dbReference type="EMBL" id="UZD54803.1"/>
    </source>
</evidence>
<dbReference type="InterPro" id="IPR036641">
    <property type="entry name" value="HPT_dom_sf"/>
</dbReference>
<dbReference type="CDD" id="cd00088">
    <property type="entry name" value="HPT"/>
    <property type="match status" value="1"/>
</dbReference>
<dbReference type="Gene3D" id="3.30.565.10">
    <property type="entry name" value="Histidine kinase-like ATPase, C-terminal domain"/>
    <property type="match status" value="1"/>
</dbReference>
<dbReference type="SUPFAM" id="SSF55874">
    <property type="entry name" value="ATPase domain of HSP90 chaperone/DNA topoisomerase II/histidine kinase"/>
    <property type="match status" value="1"/>
</dbReference>
<feature type="domain" description="HPt" evidence="14">
    <location>
        <begin position="172"/>
        <end position="276"/>
    </location>
</feature>
<reference evidence="15" key="1">
    <citation type="submission" date="2022-10" db="EMBL/GenBank/DDBJ databases">
        <title>Complete genome sequence of Schlegelella aquatica LMG 23380.</title>
        <authorList>
            <person name="Musilova J."/>
            <person name="Kourilova X."/>
            <person name="Bezdicek M."/>
            <person name="Hermankova K."/>
            <person name="Obruca S."/>
            <person name="Sedlar K."/>
        </authorList>
    </citation>
    <scope>NUCLEOTIDE SEQUENCE</scope>
    <source>
        <strain evidence="15">LMG 23380</strain>
    </source>
</reference>
<feature type="modified residue" description="Phosphohistidine" evidence="7">
    <location>
        <position position="219"/>
    </location>
</feature>
<evidence type="ECO:0000256" key="2">
    <source>
        <dbReference type="ARBA" id="ARBA00012438"/>
    </source>
</evidence>
<evidence type="ECO:0000256" key="3">
    <source>
        <dbReference type="ARBA" id="ARBA00022553"/>
    </source>
</evidence>
<sequence>MQVDELLRVLQEEFALAAPEVDAALMQWLGHAGEGDARHAAQAAELYGRLAQACRLVSLEGLAIVLELLRDSAQVYAGMDGAELQEGLAWLVSWQPPVAAYLDAPGDERAVRQVVDFLRVAPASPTLEQLDELALLLCRPPAVPVEHPSAESRGSDTAALDLQDEDVSLEVPPDVDPPLFEVFLDDAPSQLEVLAQAVRQLAQGDVSLAALQEARRVAHTFKGSGHIIGIRGVARLAHRLEDVLDHVVERRGCIPRPLADDLEQAVACLDRMVYALRGEESPPDDALEWLERLGRWARAAHEGRLDAWGADTLPAALDEPPETGPPLRAAPQPSPARGPAPAVGTSLRIGVATLDALVRRAGQGLVHHGRLEEQLRTIEDRLMQLEAGNRQLQNRLRDLEIGLGGHSVALQAGADEDRAFDALELDRYNELQTVLRFACETAADEAAHASAARQEAQAALQTVRQQGLELVEQHRELIGARLVPVRQIVARLRRNVAQTAAATGKQVRLEVQGEQAMVDADVLGRLTEPLLHLLRNAVDHGIEPPQERQRAGKPAEGIVMLRVERDSQRVVVRCEDDGRGLDLAAIHARAVELGLLQREAAVTPSELARLILLPGFSTRSQVTEVSGRGVGMDVVADRLRAMKGRIEIDTEPGRGTRIALHVPATTGVQHALLVQVEDQTYALPSDGVVLALAAGQGQVGMGSVGPVFRYAGREWRYQKLGGWLGLGGTDAGGAAKPVVLARAASGEVALEVDRIVDSRDLILQDIGRLLRRVRGVAGAALRPDGRVLFLLDLEALEQAAATPVRRQAGRVLRRRLQAPRKHALVVDDAISVRQTLAQLLQDAGFDVTTARDGFDALDALLRYKVDVVITDLEMPNLNGLELTRRLRESRLWKGVPVMMLTSRATAKHQRSAEAAGVDVFLTKPYDDARLLAELRRLTAPGAKT</sequence>
<dbReference type="Gene3D" id="2.30.30.40">
    <property type="entry name" value="SH3 Domains"/>
    <property type="match status" value="1"/>
</dbReference>
<organism evidence="15 16">
    <name type="scientific">Caldimonas aquatica</name>
    <dbReference type="NCBI Taxonomy" id="376175"/>
    <lineage>
        <taxon>Bacteria</taxon>
        <taxon>Pseudomonadati</taxon>
        <taxon>Pseudomonadota</taxon>
        <taxon>Betaproteobacteria</taxon>
        <taxon>Burkholderiales</taxon>
        <taxon>Sphaerotilaceae</taxon>
        <taxon>Caldimonas</taxon>
    </lineage>
</organism>
<keyword evidence="16" id="KW-1185">Reference proteome</keyword>
<accession>A0ABY6MS11</accession>
<dbReference type="SMART" id="SM00073">
    <property type="entry name" value="HPT"/>
    <property type="match status" value="1"/>
</dbReference>
<dbReference type="Pfam" id="PF02518">
    <property type="entry name" value="HATPase_c"/>
    <property type="match status" value="1"/>
</dbReference>
<dbReference type="PROSITE" id="PS50894">
    <property type="entry name" value="HPT"/>
    <property type="match status" value="1"/>
</dbReference>